<dbReference type="Gene3D" id="3.40.50.300">
    <property type="entry name" value="P-loop containing nucleotide triphosphate hydrolases"/>
    <property type="match status" value="1"/>
</dbReference>
<feature type="compositionally biased region" description="Polar residues" evidence="4">
    <location>
        <begin position="77"/>
        <end position="91"/>
    </location>
</feature>
<dbReference type="InParanoid" id="A0A0V0Q776"/>
<organism evidence="5 6">
    <name type="scientific">Pseudocohnilembus persalinus</name>
    <name type="common">Ciliate</name>
    <dbReference type="NCBI Taxonomy" id="266149"/>
    <lineage>
        <taxon>Eukaryota</taxon>
        <taxon>Sar</taxon>
        <taxon>Alveolata</taxon>
        <taxon>Ciliophora</taxon>
        <taxon>Intramacronucleata</taxon>
        <taxon>Oligohymenophorea</taxon>
        <taxon>Scuticociliatia</taxon>
        <taxon>Philasterida</taxon>
        <taxon>Pseudocohnilembidae</taxon>
        <taxon>Pseudocohnilembus</taxon>
    </lineage>
</organism>
<feature type="region of interest" description="Disordered" evidence="4">
    <location>
        <begin position="48"/>
        <end position="91"/>
    </location>
</feature>
<accession>A0A0V0Q776</accession>
<dbReference type="Gene3D" id="1.20.1560.10">
    <property type="entry name" value="ABC transporter type 1, transmembrane domain"/>
    <property type="match status" value="1"/>
</dbReference>
<dbReference type="EMBL" id="LDAU01000281">
    <property type="protein sequence ID" value="KRW98089.1"/>
    <property type="molecule type" value="Genomic_DNA"/>
</dbReference>
<keyword evidence="3" id="KW-0472">Membrane</keyword>
<protein>
    <submittedName>
        <fullName evidence="5">p-loop containing nucleoside triphosphate hydrolase</fullName>
    </submittedName>
</protein>
<evidence type="ECO:0000256" key="1">
    <source>
        <dbReference type="ARBA" id="ARBA00022692"/>
    </source>
</evidence>
<keyword evidence="2" id="KW-1133">Transmembrane helix</keyword>
<evidence type="ECO:0000256" key="2">
    <source>
        <dbReference type="ARBA" id="ARBA00022989"/>
    </source>
</evidence>
<keyword evidence="5" id="KW-0378">Hydrolase</keyword>
<dbReference type="OrthoDB" id="6500128at2759"/>
<reference evidence="5 6" key="1">
    <citation type="journal article" date="2015" name="Sci. Rep.">
        <title>Genome of the facultative scuticociliatosis pathogen Pseudocohnilembus persalinus provides insight into its virulence through horizontal gene transfer.</title>
        <authorList>
            <person name="Xiong J."/>
            <person name="Wang G."/>
            <person name="Cheng J."/>
            <person name="Tian M."/>
            <person name="Pan X."/>
            <person name="Warren A."/>
            <person name="Jiang C."/>
            <person name="Yuan D."/>
            <person name="Miao W."/>
        </authorList>
    </citation>
    <scope>NUCLEOTIDE SEQUENCE [LARGE SCALE GENOMIC DNA]</scope>
    <source>
        <strain evidence="5">36N120E</strain>
    </source>
</reference>
<proteinExistence type="predicted"/>
<dbReference type="InterPro" id="IPR027417">
    <property type="entry name" value="P-loop_NTPase"/>
</dbReference>
<dbReference type="GO" id="GO:0005524">
    <property type="term" value="F:ATP binding"/>
    <property type="evidence" value="ECO:0007669"/>
    <property type="project" value="InterPro"/>
</dbReference>
<evidence type="ECO:0000313" key="6">
    <source>
        <dbReference type="Proteomes" id="UP000054937"/>
    </source>
</evidence>
<dbReference type="AlphaFoldDB" id="A0A0V0Q776"/>
<dbReference type="InterPro" id="IPR036640">
    <property type="entry name" value="ABC1_TM_sf"/>
</dbReference>
<sequence>MNNQFKRPWMNTVKNSDEIIVIDSGKVVERGTHDFLVALGGKYAALSKNQQKAEQEEEENRQHLEKDGIQVDDNDSLENAPQIKNNSSVHWNKSALHKKPKAYNASMVASKLRMAPYGNWNHSQFSCRVSSPYKWFFFGQIIVNFIYLWYRCL</sequence>
<keyword evidence="1" id="KW-0812">Transmembrane</keyword>
<keyword evidence="6" id="KW-1185">Reference proteome</keyword>
<evidence type="ECO:0000256" key="3">
    <source>
        <dbReference type="ARBA" id="ARBA00023136"/>
    </source>
</evidence>
<dbReference type="GO" id="GO:0016020">
    <property type="term" value="C:membrane"/>
    <property type="evidence" value="ECO:0007669"/>
    <property type="project" value="InterPro"/>
</dbReference>
<name>A0A0V0Q776_PSEPJ</name>
<dbReference type="Proteomes" id="UP000054937">
    <property type="component" value="Unassembled WGS sequence"/>
</dbReference>
<dbReference type="SUPFAM" id="SSF52540">
    <property type="entry name" value="P-loop containing nucleoside triphosphate hydrolases"/>
    <property type="match status" value="1"/>
</dbReference>
<comment type="caution">
    <text evidence="5">The sequence shown here is derived from an EMBL/GenBank/DDBJ whole genome shotgun (WGS) entry which is preliminary data.</text>
</comment>
<dbReference type="GO" id="GO:0016787">
    <property type="term" value="F:hydrolase activity"/>
    <property type="evidence" value="ECO:0007669"/>
    <property type="project" value="UniProtKB-KW"/>
</dbReference>
<gene>
    <name evidence="5" type="ORF">PPERSA_07360</name>
</gene>
<evidence type="ECO:0000313" key="5">
    <source>
        <dbReference type="EMBL" id="KRW98089.1"/>
    </source>
</evidence>
<evidence type="ECO:0000256" key="4">
    <source>
        <dbReference type="SAM" id="MobiDB-lite"/>
    </source>
</evidence>
<feature type="compositionally biased region" description="Basic and acidic residues" evidence="4">
    <location>
        <begin position="60"/>
        <end position="69"/>
    </location>
</feature>